<protein>
    <submittedName>
        <fullName evidence="3">DUF2807 domain-containing protein</fullName>
    </submittedName>
</protein>
<evidence type="ECO:0000313" key="3">
    <source>
        <dbReference type="EMBL" id="QYJ67608.1"/>
    </source>
</evidence>
<dbReference type="Proteomes" id="UP000825381">
    <property type="component" value="Chromosome"/>
</dbReference>
<organism evidence="3 4">
    <name type="scientific">Flavobacterium litorale</name>
    <dbReference type="NCBI Taxonomy" id="2856519"/>
    <lineage>
        <taxon>Bacteria</taxon>
        <taxon>Pseudomonadati</taxon>
        <taxon>Bacteroidota</taxon>
        <taxon>Flavobacteriia</taxon>
        <taxon>Flavobacteriales</taxon>
        <taxon>Flavobacteriaceae</taxon>
        <taxon>Flavobacterium</taxon>
    </lineage>
</organism>
<accession>A0ABX8V433</accession>
<dbReference type="Pfam" id="PF10988">
    <property type="entry name" value="DUF2807"/>
    <property type="match status" value="1"/>
</dbReference>
<feature type="domain" description="Putative auto-transporter adhesin head GIN" evidence="2">
    <location>
        <begin position="42"/>
        <end position="225"/>
    </location>
</feature>
<dbReference type="PANTHER" id="PTHR39200:SF1">
    <property type="entry name" value="AUTO-TRANSPORTER ADHESIN HEAD GIN DOMAIN-CONTAINING PROTEIN-RELATED"/>
    <property type="match status" value="1"/>
</dbReference>
<sequence>MKKAVFLIALGFYALMATAQQETQTITGNDKKLEKTHTVTSFNEIAVHGPFNVILKESNTVGSITLKGAENIVNLITVTTNNGVLSIKLPKHITLKGHKNNAVKIIVPYTTLNKISLDGSGKITSRNTFTNDVITYINGAGIIDIRVWANTTNAIVLGSGSIMLNGKVSNLTCKVVGAGSVNAEMLQANTVEAIVCGTGNIVTDSHTSIIGRISGTGTLAFSGNPRVQDFKKIGSGEFKTF</sequence>
<evidence type="ECO:0000256" key="1">
    <source>
        <dbReference type="SAM" id="SignalP"/>
    </source>
</evidence>
<evidence type="ECO:0000259" key="2">
    <source>
        <dbReference type="Pfam" id="PF10988"/>
    </source>
</evidence>
<dbReference type="RefSeq" id="WP_220639953.1">
    <property type="nucleotide sequence ID" value="NZ_CP080429.1"/>
</dbReference>
<feature type="chain" id="PRO_5047035093" evidence="1">
    <location>
        <begin position="20"/>
        <end position="241"/>
    </location>
</feature>
<keyword evidence="4" id="KW-1185">Reference proteome</keyword>
<gene>
    <name evidence="3" type="ORF">K1I41_08585</name>
</gene>
<dbReference type="EMBL" id="CP080429">
    <property type="protein sequence ID" value="QYJ67608.1"/>
    <property type="molecule type" value="Genomic_DNA"/>
</dbReference>
<evidence type="ECO:0000313" key="4">
    <source>
        <dbReference type="Proteomes" id="UP000825381"/>
    </source>
</evidence>
<feature type="signal peptide" evidence="1">
    <location>
        <begin position="1"/>
        <end position="19"/>
    </location>
</feature>
<name>A0ABX8V433_9FLAO</name>
<proteinExistence type="predicted"/>
<reference evidence="3 4" key="1">
    <citation type="submission" date="2021-07" db="EMBL/GenBank/DDBJ databases">
        <title>Flavobacterium WSW3-B6 sp.nov, isolated from seaweed.</title>
        <authorList>
            <person name="Muhammad N."/>
            <person name="Ho H."/>
            <person name="Lee Y.-J."/>
            <person name="Nguyen T."/>
            <person name="Ho J."/>
            <person name="Kim S.-G."/>
        </authorList>
    </citation>
    <scope>NUCLEOTIDE SEQUENCE [LARGE SCALE GENOMIC DNA]</scope>
    <source>
        <strain evidence="3 4">WSW3-B6</strain>
    </source>
</reference>
<dbReference type="InterPro" id="IPR021255">
    <property type="entry name" value="DUF2807"/>
</dbReference>
<dbReference type="Gene3D" id="2.160.20.120">
    <property type="match status" value="1"/>
</dbReference>
<keyword evidence="1" id="KW-0732">Signal</keyword>
<dbReference type="PANTHER" id="PTHR39200">
    <property type="entry name" value="HYPOTHETICAL EXPORTED PROTEIN"/>
    <property type="match status" value="1"/>
</dbReference>